<comment type="caution">
    <text evidence="1">The sequence shown here is derived from an EMBL/GenBank/DDBJ whole genome shotgun (WGS) entry which is preliminary data.</text>
</comment>
<evidence type="ECO:0000313" key="2">
    <source>
        <dbReference type="Proteomes" id="UP001055879"/>
    </source>
</evidence>
<reference evidence="1 2" key="2">
    <citation type="journal article" date="2022" name="Mol. Ecol. Resour.">
        <title>The genomes of chicory, endive, great burdock and yacon provide insights into Asteraceae paleo-polyploidization history and plant inulin production.</title>
        <authorList>
            <person name="Fan W."/>
            <person name="Wang S."/>
            <person name="Wang H."/>
            <person name="Wang A."/>
            <person name="Jiang F."/>
            <person name="Liu H."/>
            <person name="Zhao H."/>
            <person name="Xu D."/>
            <person name="Zhang Y."/>
        </authorList>
    </citation>
    <scope>NUCLEOTIDE SEQUENCE [LARGE SCALE GENOMIC DNA]</scope>
    <source>
        <strain evidence="2">cv. Niubang</strain>
    </source>
</reference>
<reference evidence="2" key="1">
    <citation type="journal article" date="2022" name="Mol. Ecol. Resour.">
        <title>The genomes of chicory, endive, great burdock and yacon provide insights into Asteraceae palaeo-polyploidization history and plant inulin production.</title>
        <authorList>
            <person name="Fan W."/>
            <person name="Wang S."/>
            <person name="Wang H."/>
            <person name="Wang A."/>
            <person name="Jiang F."/>
            <person name="Liu H."/>
            <person name="Zhao H."/>
            <person name="Xu D."/>
            <person name="Zhang Y."/>
        </authorList>
    </citation>
    <scope>NUCLEOTIDE SEQUENCE [LARGE SCALE GENOMIC DNA]</scope>
    <source>
        <strain evidence="2">cv. Niubang</strain>
    </source>
</reference>
<accession>A0ACB8Y225</accession>
<evidence type="ECO:0000313" key="1">
    <source>
        <dbReference type="EMBL" id="KAI3677822.1"/>
    </source>
</evidence>
<proteinExistence type="predicted"/>
<dbReference type="Proteomes" id="UP001055879">
    <property type="component" value="Linkage Group LG14"/>
</dbReference>
<protein>
    <submittedName>
        <fullName evidence="1">Uncharacterized protein</fullName>
    </submittedName>
</protein>
<keyword evidence="2" id="KW-1185">Reference proteome</keyword>
<dbReference type="EMBL" id="CM042060">
    <property type="protein sequence ID" value="KAI3677822.1"/>
    <property type="molecule type" value="Genomic_DNA"/>
</dbReference>
<sequence length="102" mass="12079">MPIFFATDCLYRENEVELLQRYRQDRQILFNYLLSGSLMKKVVMPRGAVSLDDMDLDQISVDYVLKSVKKALSRIRHLLHSLPLRLRLQIRHRLILRLRTGA</sequence>
<name>A0ACB8Y225_ARCLA</name>
<organism evidence="1 2">
    <name type="scientific">Arctium lappa</name>
    <name type="common">Greater burdock</name>
    <name type="synonym">Lappa major</name>
    <dbReference type="NCBI Taxonomy" id="4217"/>
    <lineage>
        <taxon>Eukaryota</taxon>
        <taxon>Viridiplantae</taxon>
        <taxon>Streptophyta</taxon>
        <taxon>Embryophyta</taxon>
        <taxon>Tracheophyta</taxon>
        <taxon>Spermatophyta</taxon>
        <taxon>Magnoliopsida</taxon>
        <taxon>eudicotyledons</taxon>
        <taxon>Gunneridae</taxon>
        <taxon>Pentapetalae</taxon>
        <taxon>asterids</taxon>
        <taxon>campanulids</taxon>
        <taxon>Asterales</taxon>
        <taxon>Asteraceae</taxon>
        <taxon>Carduoideae</taxon>
        <taxon>Cardueae</taxon>
        <taxon>Arctiinae</taxon>
        <taxon>Arctium</taxon>
    </lineage>
</organism>
<gene>
    <name evidence="1" type="ORF">L6452_37092</name>
</gene>